<proteinExistence type="predicted"/>
<protein>
    <submittedName>
        <fullName evidence="1">DUF5125 domain-containing protein</fullName>
    </submittedName>
</protein>
<dbReference type="Proteomes" id="UP000266492">
    <property type="component" value="Unassembled WGS sequence"/>
</dbReference>
<sequence length="691" mass="77541">MKNYYIVILLLISVFVVSCTDSVEKYDNWPEWKTQDPVTVAGEKMTETYYTHYVGKKLHLTKAAEVDFTGFDALEFALQPQFWEFMSDTKARFKGETGEYDLIYDATNELLYVEQPEKEYPDALYLIGANLGHPGAGRVISATWNLDTPDNGMTCCRVSDNVFEISIYLAENFGFKLFRHHGWGTHPEIEIWAQDLTLDKPTLVQGLSSGDFVAGPLFQSGIYRLTIDMGTRTFSMQPQSGQSSDMNFIVNGQEMGILPGVPSFLGVKLNLQKGNVLSFENFGDISAMIQPDFFENATEDQAVFRGMSGEYNLYYDPGNRLIYVENIQSEFPDALWTCGSGYGHPAAESVTAHGWQFNTGDSYQCVKVGDGIFETTLFLDNDFHLLFFKKRADWGTGIGTQILDPLPANLLDKHYQVSNLSSIGNGHFTGDLIPGKDFTPGVYRLRIDINKKVIAAVNKMNEGDVKSLEFKVNGKLMQPNGASDLLEVELALTQGQTVTFEGFSYLGYMLQPEFFERVDGQYKFRAVSGTYRISYRSDREFIYVERTDKTNYPDAMWLTGNGFGHPKTDGSIWSYLSVDDTGWGFATPGQYLCCAKTGDGIFETTFYFHANWGCVAFYQGKHVTGAWYYAIKSSEVNIISTDGSFGRAWGYDADGGNDVNFGATINNIDSQYGVYHLKWDMNTNTCTVTKL</sequence>
<dbReference type="Gene3D" id="2.60.40.3620">
    <property type="match status" value="1"/>
</dbReference>
<evidence type="ECO:0000313" key="1">
    <source>
        <dbReference type="EMBL" id="RGS82052.1"/>
    </source>
</evidence>
<name>A0A395VZK1_BACOV</name>
<evidence type="ECO:0000313" key="2">
    <source>
        <dbReference type="Proteomes" id="UP000266492"/>
    </source>
</evidence>
<dbReference type="GeneID" id="29454081"/>
<dbReference type="AlphaFoldDB" id="A0A395VZK1"/>
<reference evidence="1 2" key="1">
    <citation type="submission" date="2018-08" db="EMBL/GenBank/DDBJ databases">
        <title>A genome reference for cultivated species of the human gut microbiota.</title>
        <authorList>
            <person name="Zou Y."/>
            <person name="Xue W."/>
            <person name="Luo G."/>
        </authorList>
    </citation>
    <scope>NUCLEOTIDE SEQUENCE [LARGE SCALE GENOMIC DNA]</scope>
    <source>
        <strain evidence="1 2">AF20-9LB</strain>
    </source>
</reference>
<accession>A0A395VZK1</accession>
<dbReference type="EMBL" id="QRVZ01000014">
    <property type="protein sequence ID" value="RGS82052.1"/>
    <property type="molecule type" value="Genomic_DNA"/>
</dbReference>
<organism evidence="1 2">
    <name type="scientific">Bacteroides ovatus</name>
    <dbReference type="NCBI Taxonomy" id="28116"/>
    <lineage>
        <taxon>Bacteria</taxon>
        <taxon>Pseudomonadati</taxon>
        <taxon>Bacteroidota</taxon>
        <taxon>Bacteroidia</taxon>
        <taxon>Bacteroidales</taxon>
        <taxon>Bacteroidaceae</taxon>
        <taxon>Bacteroides</taxon>
    </lineage>
</organism>
<comment type="caution">
    <text evidence="1">The sequence shown here is derived from an EMBL/GenBank/DDBJ whole genome shotgun (WGS) entry which is preliminary data.</text>
</comment>
<dbReference type="KEGG" id="boa:Bovatus_02433"/>
<gene>
    <name evidence="1" type="ORF">DWX70_17315</name>
</gene>
<dbReference type="PROSITE" id="PS51257">
    <property type="entry name" value="PROKAR_LIPOPROTEIN"/>
    <property type="match status" value="1"/>
</dbReference>
<dbReference type="RefSeq" id="WP_004298977.1">
    <property type="nucleotide sequence ID" value="NZ_CAKJZA010000004.1"/>
</dbReference>